<dbReference type="CDD" id="cd00198">
    <property type="entry name" value="vWFA"/>
    <property type="match status" value="1"/>
</dbReference>
<evidence type="ECO:0000256" key="1">
    <source>
        <dbReference type="SAM" id="MobiDB-lite"/>
    </source>
</evidence>
<dbReference type="PROSITE" id="PS51257">
    <property type="entry name" value="PROKAR_LIPOPROTEIN"/>
    <property type="match status" value="1"/>
</dbReference>
<comment type="caution">
    <text evidence="3">The sequence shown here is derived from an EMBL/GenBank/DDBJ whole genome shotgun (WGS) entry which is preliminary data.</text>
</comment>
<dbReference type="SUPFAM" id="SSF53300">
    <property type="entry name" value="vWA-like"/>
    <property type="match status" value="1"/>
</dbReference>
<dbReference type="OrthoDB" id="239512at2"/>
<organism evidence="3 4">
    <name type="scientific">Blastopirellula marina</name>
    <dbReference type="NCBI Taxonomy" id="124"/>
    <lineage>
        <taxon>Bacteria</taxon>
        <taxon>Pseudomonadati</taxon>
        <taxon>Planctomycetota</taxon>
        <taxon>Planctomycetia</taxon>
        <taxon>Pirellulales</taxon>
        <taxon>Pirellulaceae</taxon>
        <taxon>Blastopirellula</taxon>
    </lineage>
</organism>
<feature type="region of interest" description="Disordered" evidence="1">
    <location>
        <begin position="42"/>
        <end position="72"/>
    </location>
</feature>
<sequence length="551" mass="61118">MPYRLQFRGLAPLGWIFAVLFCVTLAVGCGDNVEFRNPFDKEKKQPVAKQATSAGTSTKKQEEKKEEVDKEALARQQMIKTTTLRGSGTSRFNGGRSVGANATVGDNVFRLAKEIENSVDFAPTMIVWVIDSTVSAGEMREDWANAAKKIYGEFEKQGLPGGRSADDLSTAIVSFGEKTNFVLEEPTSDFQEVIAAIDQIPTDDSGKEKTFATIDQVFDKYGDLKKQQRRELLVVVVTDEAGDDWMDVDTLVDKAGSIGVRVYAIGLPAPMGRQVAEVPPAERRSDGFPAMVQGPETRFPQRVNMKFSAGGFGGADVDSGYGPFGLSYLAYQTRGEFLTSRLRSAAWPGSAPRFEDSVMRKYPPQYLSAAKYQAMLSENKALAGLNRAATQREVEAMTYPASQFKAGDEARLKTALDGAQRTAARLEPLVNAVYDPLAEGEKDRDKIQDKRWQASYDLAMGRAAANKARVDGYNQMLAILKGGRKFEDPSHDTWKLEPADTLDEAGSRLEKMRLQAKEYLERVIQEHPDTPWAYLAERELEMPIGWKWVEY</sequence>
<protein>
    <recommendedName>
        <fullName evidence="2">VWFA domain-containing protein</fullName>
    </recommendedName>
</protein>
<feature type="domain" description="VWFA" evidence="2">
    <location>
        <begin position="125"/>
        <end position="267"/>
    </location>
</feature>
<dbReference type="PROSITE" id="PS50234">
    <property type="entry name" value="VWFA"/>
    <property type="match status" value="1"/>
</dbReference>
<dbReference type="Gene3D" id="3.40.50.410">
    <property type="entry name" value="von Willebrand factor, type A domain"/>
    <property type="match status" value="1"/>
</dbReference>
<evidence type="ECO:0000313" key="4">
    <source>
        <dbReference type="Proteomes" id="UP000237819"/>
    </source>
</evidence>
<evidence type="ECO:0000259" key="2">
    <source>
        <dbReference type="PROSITE" id="PS50234"/>
    </source>
</evidence>
<name>A0A2S8GLZ0_9BACT</name>
<proteinExistence type="predicted"/>
<evidence type="ECO:0000313" key="3">
    <source>
        <dbReference type="EMBL" id="PQO45453.1"/>
    </source>
</evidence>
<gene>
    <name evidence="3" type="ORF">C5Y93_13460</name>
</gene>
<dbReference type="InterPro" id="IPR002035">
    <property type="entry name" value="VWF_A"/>
</dbReference>
<dbReference type="RefSeq" id="WP_105335944.1">
    <property type="nucleotide sequence ID" value="NZ_PUHZ01000014.1"/>
</dbReference>
<dbReference type="Pfam" id="PF00092">
    <property type="entry name" value="VWA"/>
    <property type="match status" value="1"/>
</dbReference>
<reference evidence="3 4" key="1">
    <citation type="submission" date="2018-02" db="EMBL/GenBank/DDBJ databases">
        <title>Comparative genomes isolates from brazilian mangrove.</title>
        <authorList>
            <person name="Araujo J.E."/>
            <person name="Taketani R.G."/>
            <person name="Silva M.C.P."/>
            <person name="Loureco M.V."/>
            <person name="Andreote F.D."/>
        </authorList>
    </citation>
    <scope>NUCLEOTIDE SEQUENCE [LARGE SCALE GENOMIC DNA]</scope>
    <source>
        <strain evidence="3 4">Nap-Phe MGV</strain>
    </source>
</reference>
<dbReference type="InterPro" id="IPR036465">
    <property type="entry name" value="vWFA_dom_sf"/>
</dbReference>
<dbReference type="EMBL" id="PUHZ01000014">
    <property type="protein sequence ID" value="PQO45453.1"/>
    <property type="molecule type" value="Genomic_DNA"/>
</dbReference>
<dbReference type="AlphaFoldDB" id="A0A2S8GLZ0"/>
<accession>A0A2S8GLZ0</accession>
<dbReference type="Proteomes" id="UP000237819">
    <property type="component" value="Unassembled WGS sequence"/>
</dbReference>
<feature type="compositionally biased region" description="Basic and acidic residues" evidence="1">
    <location>
        <begin position="59"/>
        <end position="72"/>
    </location>
</feature>